<dbReference type="PANTHER" id="PTHR21152:SF40">
    <property type="entry name" value="ALANINE--GLYOXYLATE AMINOTRANSFERASE"/>
    <property type="match status" value="1"/>
</dbReference>
<evidence type="ECO:0000256" key="7">
    <source>
        <dbReference type="ARBA" id="ARBA00022605"/>
    </source>
</evidence>
<evidence type="ECO:0000256" key="8">
    <source>
        <dbReference type="ARBA" id="ARBA00022679"/>
    </source>
</evidence>
<dbReference type="GO" id="GO:0008453">
    <property type="term" value="F:alanine-glyoxylate transaminase activity"/>
    <property type="evidence" value="ECO:0007669"/>
    <property type="project" value="TreeGrafter"/>
</dbReference>
<accession>A0A1I6TB30</accession>
<reference evidence="14" key="1">
    <citation type="submission" date="2016-10" db="EMBL/GenBank/DDBJ databases">
        <authorList>
            <person name="Varghese N."/>
            <person name="Submissions S."/>
        </authorList>
    </citation>
    <scope>NUCLEOTIDE SEQUENCE [LARGE SCALE GENOMIC DNA]</scope>
    <source>
        <strain evidence="14">DSM 23422</strain>
    </source>
</reference>
<dbReference type="GO" id="GO:0006564">
    <property type="term" value="P:L-serine biosynthetic process"/>
    <property type="evidence" value="ECO:0007669"/>
    <property type="project" value="UniProtKB-KW"/>
</dbReference>
<comment type="similarity">
    <text evidence="3">Belongs to the class-V pyridoxal-phosphate-dependent aminotransferase family. SerC subfamily.</text>
</comment>
<protein>
    <recommendedName>
        <fullName evidence="4">phosphoserine transaminase</fullName>
        <ecNumber evidence="4">2.6.1.52</ecNumber>
    </recommendedName>
</protein>
<keyword evidence="14" id="KW-1185">Reference proteome</keyword>
<dbReference type="AlphaFoldDB" id="A0A1I6TB30"/>
<evidence type="ECO:0000256" key="6">
    <source>
        <dbReference type="ARBA" id="ARBA00022576"/>
    </source>
</evidence>
<keyword evidence="5" id="KW-0963">Cytoplasm</keyword>
<dbReference type="InterPro" id="IPR022278">
    <property type="entry name" value="Pser_aminoTfrase"/>
</dbReference>
<comment type="cofactor">
    <cofactor evidence="1">
        <name>pyridoxal 5'-phosphate</name>
        <dbReference type="ChEBI" id="CHEBI:597326"/>
    </cofactor>
</comment>
<keyword evidence="6 13" id="KW-0032">Aminotransferase</keyword>
<comment type="pathway">
    <text evidence="2">Amino-acid biosynthesis; L-serine biosynthesis; L-serine from 3-phospho-D-glycerate: step 2/3.</text>
</comment>
<evidence type="ECO:0000256" key="11">
    <source>
        <dbReference type="ARBA" id="ARBA00049007"/>
    </source>
</evidence>
<dbReference type="NCBIfam" id="TIGR01365">
    <property type="entry name" value="serC_2"/>
    <property type="match status" value="1"/>
</dbReference>
<gene>
    <name evidence="13" type="ORF">SAMN04488040_2155</name>
</gene>
<name>A0A1I6TB30_9RHOB</name>
<evidence type="ECO:0000256" key="4">
    <source>
        <dbReference type="ARBA" id="ARBA00013030"/>
    </source>
</evidence>
<dbReference type="CDD" id="cd01494">
    <property type="entry name" value="AAT_I"/>
    <property type="match status" value="1"/>
</dbReference>
<comment type="catalytic activity">
    <reaction evidence="11">
        <text>O-phospho-L-serine + 2-oxoglutarate = 3-phosphooxypyruvate + L-glutamate</text>
        <dbReference type="Rhea" id="RHEA:14329"/>
        <dbReference type="ChEBI" id="CHEBI:16810"/>
        <dbReference type="ChEBI" id="CHEBI:18110"/>
        <dbReference type="ChEBI" id="CHEBI:29985"/>
        <dbReference type="ChEBI" id="CHEBI:57524"/>
        <dbReference type="EC" id="2.6.1.52"/>
    </reaction>
</comment>
<dbReference type="OrthoDB" id="9772439at2"/>
<dbReference type="GO" id="GO:0004760">
    <property type="term" value="F:L-serine-pyruvate transaminase activity"/>
    <property type="evidence" value="ECO:0007669"/>
    <property type="project" value="TreeGrafter"/>
</dbReference>
<dbReference type="GO" id="GO:0004648">
    <property type="term" value="F:O-phospho-L-serine:2-oxoglutarate aminotransferase activity"/>
    <property type="evidence" value="ECO:0007669"/>
    <property type="project" value="UniProtKB-EC"/>
</dbReference>
<dbReference type="STRING" id="394264.SAMN04488040_2155"/>
<evidence type="ECO:0000313" key="13">
    <source>
        <dbReference type="EMBL" id="SFS86405.1"/>
    </source>
</evidence>
<dbReference type="InterPro" id="IPR006271">
    <property type="entry name" value="Pser_aminoTfrase_methanosarc"/>
</dbReference>
<organism evidence="13 14">
    <name type="scientific">Sulfitobacter marinus</name>
    <dbReference type="NCBI Taxonomy" id="394264"/>
    <lineage>
        <taxon>Bacteria</taxon>
        <taxon>Pseudomonadati</taxon>
        <taxon>Pseudomonadota</taxon>
        <taxon>Alphaproteobacteria</taxon>
        <taxon>Rhodobacterales</taxon>
        <taxon>Roseobacteraceae</taxon>
        <taxon>Sulfitobacter</taxon>
    </lineage>
</organism>
<evidence type="ECO:0000256" key="5">
    <source>
        <dbReference type="ARBA" id="ARBA00022490"/>
    </source>
</evidence>
<proteinExistence type="inferred from homology"/>
<dbReference type="NCBIfam" id="NF002841">
    <property type="entry name" value="PRK03080.1-2"/>
    <property type="match status" value="1"/>
</dbReference>
<evidence type="ECO:0000256" key="10">
    <source>
        <dbReference type="ARBA" id="ARBA00023299"/>
    </source>
</evidence>
<dbReference type="Gene3D" id="3.40.640.10">
    <property type="entry name" value="Type I PLP-dependent aspartate aminotransferase-like (Major domain)"/>
    <property type="match status" value="1"/>
</dbReference>
<evidence type="ECO:0000256" key="12">
    <source>
        <dbReference type="SAM" id="MobiDB-lite"/>
    </source>
</evidence>
<keyword evidence="7" id="KW-0028">Amino-acid biosynthesis</keyword>
<dbReference type="Gene3D" id="3.90.1150.10">
    <property type="entry name" value="Aspartate Aminotransferase, domain 1"/>
    <property type="match status" value="1"/>
</dbReference>
<dbReference type="EC" id="2.6.1.52" evidence="4"/>
<dbReference type="Proteomes" id="UP000199239">
    <property type="component" value="Unassembled WGS sequence"/>
</dbReference>
<evidence type="ECO:0000313" key="14">
    <source>
        <dbReference type="Proteomes" id="UP000199239"/>
    </source>
</evidence>
<keyword evidence="10" id="KW-0718">Serine biosynthesis</keyword>
<sequence>MAITTPTSRPMNPRFSSGPCAKPPAYDLTKLAIAPLGRSHRAAPGKAKLLEAIETTREILGVPADYKIGIVPASDTGAYEMAMWTMLGERPAEMVAWESFGAGWVTDAVKQLKIEHTVHTADYGQIVDMASINYDNDVCFTWNGTTSGVRMSSGDVIPSDRKGLTLCDATSAAFAMDLPWDKLDVTTFSWQKVLGGEAAHGMLILSPRAVERLENYTPAWPLPKIFRLTKGGKLIEGIFKGETINTPSMLCVEDYLLALDWAKSVGGLQGLIGRADANTAAIAKFVQDHDWIDFLATDPATRSNTSVCLKFTDDRITDGAAFAKAVAKHLADEDVALDVGAYRDAPPGLRIWCGGTVETSDIEAMLPWLAWAFETGINA</sequence>
<dbReference type="InterPro" id="IPR015422">
    <property type="entry name" value="PyrdxlP-dep_Trfase_small"/>
</dbReference>
<dbReference type="SUPFAM" id="SSF53383">
    <property type="entry name" value="PLP-dependent transferases"/>
    <property type="match status" value="1"/>
</dbReference>
<dbReference type="PANTHER" id="PTHR21152">
    <property type="entry name" value="AMINOTRANSFERASE CLASS V"/>
    <property type="match status" value="1"/>
</dbReference>
<evidence type="ECO:0000256" key="1">
    <source>
        <dbReference type="ARBA" id="ARBA00001933"/>
    </source>
</evidence>
<evidence type="ECO:0000256" key="3">
    <source>
        <dbReference type="ARBA" id="ARBA00006904"/>
    </source>
</evidence>
<dbReference type="RefSeq" id="WP_093916360.1">
    <property type="nucleotide sequence ID" value="NZ_FPAJ01000003.1"/>
</dbReference>
<evidence type="ECO:0000256" key="9">
    <source>
        <dbReference type="ARBA" id="ARBA00022898"/>
    </source>
</evidence>
<dbReference type="UniPathway" id="UPA00135">
    <property type="reaction ID" value="UER00197"/>
</dbReference>
<dbReference type="PIRSF" id="PIRSF000525">
    <property type="entry name" value="SerC"/>
    <property type="match status" value="1"/>
</dbReference>
<feature type="region of interest" description="Disordered" evidence="12">
    <location>
        <begin position="1"/>
        <end position="21"/>
    </location>
</feature>
<dbReference type="InterPro" id="IPR015421">
    <property type="entry name" value="PyrdxlP-dep_Trfase_major"/>
</dbReference>
<feature type="compositionally biased region" description="Polar residues" evidence="12">
    <location>
        <begin position="1"/>
        <end position="10"/>
    </location>
</feature>
<dbReference type="GO" id="GO:0019265">
    <property type="term" value="P:glycine biosynthetic process, by transamination of glyoxylate"/>
    <property type="evidence" value="ECO:0007669"/>
    <property type="project" value="TreeGrafter"/>
</dbReference>
<keyword evidence="9" id="KW-0663">Pyridoxal phosphate</keyword>
<dbReference type="InterPro" id="IPR015424">
    <property type="entry name" value="PyrdxlP-dep_Trfase"/>
</dbReference>
<evidence type="ECO:0000256" key="2">
    <source>
        <dbReference type="ARBA" id="ARBA00005099"/>
    </source>
</evidence>
<dbReference type="EMBL" id="FPAJ01000003">
    <property type="protein sequence ID" value="SFS86405.1"/>
    <property type="molecule type" value="Genomic_DNA"/>
</dbReference>
<keyword evidence="8 13" id="KW-0808">Transferase</keyword>